<dbReference type="InterPro" id="IPR013087">
    <property type="entry name" value="Znf_C2H2_type"/>
</dbReference>
<feature type="domain" description="C2H2-type" evidence="2">
    <location>
        <begin position="52"/>
        <end position="82"/>
    </location>
</feature>
<dbReference type="GeneID" id="19210746"/>
<evidence type="ECO:0000313" key="4">
    <source>
        <dbReference type="Proteomes" id="UP000053558"/>
    </source>
</evidence>
<dbReference type="OrthoDB" id="6077919at2759"/>
<dbReference type="KEGG" id="cput:CONPUDRAFT_84308"/>
<proteinExistence type="predicted"/>
<dbReference type="AlphaFoldDB" id="A0A5M3MDJ0"/>
<dbReference type="Pfam" id="PF12874">
    <property type="entry name" value="zf-met"/>
    <property type="match status" value="1"/>
</dbReference>
<reference evidence="4" key="1">
    <citation type="journal article" date="2012" name="Science">
        <title>The Paleozoic origin of enzymatic lignin decomposition reconstructed from 31 fungal genomes.</title>
        <authorList>
            <person name="Floudas D."/>
            <person name="Binder M."/>
            <person name="Riley R."/>
            <person name="Barry K."/>
            <person name="Blanchette R.A."/>
            <person name="Henrissat B."/>
            <person name="Martinez A.T."/>
            <person name="Otillar R."/>
            <person name="Spatafora J.W."/>
            <person name="Yadav J.S."/>
            <person name="Aerts A."/>
            <person name="Benoit I."/>
            <person name="Boyd A."/>
            <person name="Carlson A."/>
            <person name="Copeland A."/>
            <person name="Coutinho P.M."/>
            <person name="de Vries R.P."/>
            <person name="Ferreira P."/>
            <person name="Findley K."/>
            <person name="Foster B."/>
            <person name="Gaskell J."/>
            <person name="Glotzer D."/>
            <person name="Gorecki P."/>
            <person name="Heitman J."/>
            <person name="Hesse C."/>
            <person name="Hori C."/>
            <person name="Igarashi K."/>
            <person name="Jurgens J.A."/>
            <person name="Kallen N."/>
            <person name="Kersten P."/>
            <person name="Kohler A."/>
            <person name="Kuees U."/>
            <person name="Kumar T.K.A."/>
            <person name="Kuo A."/>
            <person name="LaButti K."/>
            <person name="Larrondo L.F."/>
            <person name="Lindquist E."/>
            <person name="Ling A."/>
            <person name="Lombard V."/>
            <person name="Lucas S."/>
            <person name="Lundell T."/>
            <person name="Martin R."/>
            <person name="McLaughlin D.J."/>
            <person name="Morgenstern I."/>
            <person name="Morin E."/>
            <person name="Murat C."/>
            <person name="Nagy L.G."/>
            <person name="Nolan M."/>
            <person name="Ohm R.A."/>
            <person name="Patyshakuliyeva A."/>
            <person name="Rokas A."/>
            <person name="Ruiz-Duenas F.J."/>
            <person name="Sabat G."/>
            <person name="Salamov A."/>
            <person name="Samejima M."/>
            <person name="Schmutz J."/>
            <person name="Slot J.C."/>
            <person name="St John F."/>
            <person name="Stenlid J."/>
            <person name="Sun H."/>
            <person name="Sun S."/>
            <person name="Syed K."/>
            <person name="Tsang A."/>
            <person name="Wiebenga A."/>
            <person name="Young D."/>
            <person name="Pisabarro A."/>
            <person name="Eastwood D.C."/>
            <person name="Martin F."/>
            <person name="Cullen D."/>
            <person name="Grigoriev I.V."/>
            <person name="Hibbett D.S."/>
        </authorList>
    </citation>
    <scope>NUCLEOTIDE SEQUENCE [LARGE SCALE GENOMIC DNA]</scope>
    <source>
        <strain evidence="4">RWD-64-598 SS2</strain>
    </source>
</reference>
<feature type="non-terminal residue" evidence="3">
    <location>
        <position position="93"/>
    </location>
</feature>
<name>A0A5M3MDJ0_CONPW</name>
<evidence type="ECO:0000256" key="1">
    <source>
        <dbReference type="PROSITE-ProRule" id="PRU00042"/>
    </source>
</evidence>
<keyword evidence="4" id="KW-1185">Reference proteome</keyword>
<dbReference type="Gene3D" id="3.30.160.60">
    <property type="entry name" value="Classic Zinc Finger"/>
    <property type="match status" value="1"/>
</dbReference>
<dbReference type="Proteomes" id="UP000053558">
    <property type="component" value="Unassembled WGS sequence"/>
</dbReference>
<comment type="caution">
    <text evidence="3">The sequence shown here is derived from an EMBL/GenBank/DDBJ whole genome shotgun (WGS) entry which is preliminary data.</text>
</comment>
<accession>A0A5M3MDJ0</accession>
<dbReference type="PROSITE" id="PS00028">
    <property type="entry name" value="ZINC_FINGER_C2H2_1"/>
    <property type="match status" value="1"/>
</dbReference>
<dbReference type="GO" id="GO:0008270">
    <property type="term" value="F:zinc ion binding"/>
    <property type="evidence" value="ECO:0007669"/>
    <property type="project" value="UniProtKB-KW"/>
</dbReference>
<protein>
    <recommendedName>
        <fullName evidence="2">C2H2-type domain-containing protein</fullName>
    </recommendedName>
</protein>
<dbReference type="SMART" id="SM00355">
    <property type="entry name" value="ZnF_C2H2"/>
    <property type="match status" value="2"/>
</dbReference>
<keyword evidence="1" id="KW-0479">Metal-binding</keyword>
<dbReference type="EMBL" id="JH711584">
    <property type="protein sequence ID" value="EIW77056.1"/>
    <property type="molecule type" value="Genomic_DNA"/>
</dbReference>
<keyword evidence="1" id="KW-0863">Zinc-finger</keyword>
<evidence type="ECO:0000313" key="3">
    <source>
        <dbReference type="EMBL" id="EIW77056.1"/>
    </source>
</evidence>
<sequence>MSQCQVCHESLPKYLVEGDQASKVHLCCAICNRRFFNVTSLQTHYILSSHHHYCSMCAKDFKNEGGLKLHRQYALAHRSESQGEFDDEYPPVG</sequence>
<evidence type="ECO:0000259" key="2">
    <source>
        <dbReference type="PROSITE" id="PS50157"/>
    </source>
</evidence>
<keyword evidence="1" id="KW-0862">Zinc</keyword>
<dbReference type="RefSeq" id="XP_007772510.1">
    <property type="nucleotide sequence ID" value="XM_007774320.1"/>
</dbReference>
<dbReference type="PROSITE" id="PS50157">
    <property type="entry name" value="ZINC_FINGER_C2H2_2"/>
    <property type="match status" value="1"/>
</dbReference>
<organism evidence="3 4">
    <name type="scientific">Coniophora puteana (strain RWD-64-598)</name>
    <name type="common">Brown rot fungus</name>
    <dbReference type="NCBI Taxonomy" id="741705"/>
    <lineage>
        <taxon>Eukaryota</taxon>
        <taxon>Fungi</taxon>
        <taxon>Dikarya</taxon>
        <taxon>Basidiomycota</taxon>
        <taxon>Agaricomycotina</taxon>
        <taxon>Agaricomycetes</taxon>
        <taxon>Agaricomycetidae</taxon>
        <taxon>Boletales</taxon>
        <taxon>Coniophorineae</taxon>
        <taxon>Coniophoraceae</taxon>
        <taxon>Coniophora</taxon>
    </lineage>
</organism>
<gene>
    <name evidence="3" type="ORF">CONPUDRAFT_84308</name>
</gene>